<accession>A0AAV3TBW6</accession>
<keyword evidence="1" id="KW-0378">Hydrolase</keyword>
<keyword evidence="4" id="KW-1185">Reference proteome</keyword>
<dbReference type="Pfam" id="PF01204">
    <property type="entry name" value="Trehalase"/>
    <property type="match status" value="1"/>
</dbReference>
<dbReference type="PROSITE" id="PS00928">
    <property type="entry name" value="TREHALASE_2"/>
    <property type="match status" value="1"/>
</dbReference>
<sequence length="504" mass="57249">MDVPAHLDGALFEAVQRGGVFEDSKTFVDSVPRTDPDEIRRRFESRRGAPEFDLRSFVEEHFRLPQTAASGVPTNADTVEEHVRQLWPLLVVEPASIAADRGSLIRVPEPYVTPGGRFRELYYWDSYFTAEGLAACDEVDRIENLVENFAWLLSEYGRVPNANREYYRTRSQPPMFISLLEVLERERGFDAVEPYLPQLEREYEFWMDGRESLTDAPASSRRVVNLPEGTLNRYWDDAATPRPESYREDVALAERASERDAADLYRNLRAACESGWDFSGRWCRGDDLASIRTTELVPVDLNATLYGVERSLARWSDAAGDADAAERYARAAEDRAETIEEYCWDADAGFYFDYDVQGRQRSDEWTLAAVSPLFFGLADDEQAAAVADALESKFLREGGLVTTLTETGQQWDAPNGWAPLHWLAVIGLERYGHDDLAREIATRWIRLVDDVFERTGKLVEKYNVQDTSLRAGGGEYPLQDGFGWTNGVTVALKERFERERPPTA</sequence>
<dbReference type="InterPro" id="IPR008928">
    <property type="entry name" value="6-hairpin_glycosidase_sf"/>
</dbReference>
<dbReference type="GO" id="GO:0005993">
    <property type="term" value="P:trehalose catabolic process"/>
    <property type="evidence" value="ECO:0007669"/>
    <property type="project" value="TreeGrafter"/>
</dbReference>
<dbReference type="RefSeq" id="WP_343774469.1">
    <property type="nucleotide sequence ID" value="NZ_BAAADV010000007.1"/>
</dbReference>
<dbReference type="PANTHER" id="PTHR23403:SF1">
    <property type="entry name" value="TREHALASE"/>
    <property type="match status" value="1"/>
</dbReference>
<dbReference type="Proteomes" id="UP001500420">
    <property type="component" value="Unassembled WGS sequence"/>
</dbReference>
<keyword evidence="2" id="KW-0326">Glycosidase</keyword>
<protein>
    <submittedName>
        <fullName evidence="3">Alpha,alpha-trehalase TreF</fullName>
    </submittedName>
</protein>
<dbReference type="InterPro" id="IPR018232">
    <property type="entry name" value="Glyco_hydro_37_CS"/>
</dbReference>
<name>A0AAV3TBW6_9EURY</name>
<proteinExistence type="predicted"/>
<evidence type="ECO:0000256" key="2">
    <source>
        <dbReference type="ARBA" id="ARBA00023295"/>
    </source>
</evidence>
<evidence type="ECO:0000313" key="4">
    <source>
        <dbReference type="Proteomes" id="UP001500420"/>
    </source>
</evidence>
<dbReference type="PROSITE" id="PS00927">
    <property type="entry name" value="TREHALASE_1"/>
    <property type="match status" value="1"/>
</dbReference>
<evidence type="ECO:0000256" key="1">
    <source>
        <dbReference type="ARBA" id="ARBA00022801"/>
    </source>
</evidence>
<organism evidence="3 4">
    <name type="scientific">Natronoarchaeum mannanilyticum</name>
    <dbReference type="NCBI Taxonomy" id="926360"/>
    <lineage>
        <taxon>Archaea</taxon>
        <taxon>Methanobacteriati</taxon>
        <taxon>Methanobacteriota</taxon>
        <taxon>Stenosarchaea group</taxon>
        <taxon>Halobacteria</taxon>
        <taxon>Halobacteriales</taxon>
        <taxon>Natronoarchaeaceae</taxon>
    </lineage>
</organism>
<dbReference type="NCBIfam" id="NF009773">
    <property type="entry name" value="PRK13270.1"/>
    <property type="match status" value="1"/>
</dbReference>
<comment type="caution">
    <text evidence="3">The sequence shown here is derived from an EMBL/GenBank/DDBJ whole genome shotgun (WGS) entry which is preliminary data.</text>
</comment>
<dbReference type="EMBL" id="BAAADV010000007">
    <property type="protein sequence ID" value="GAA0676908.1"/>
    <property type="molecule type" value="Genomic_DNA"/>
</dbReference>
<dbReference type="SUPFAM" id="SSF48208">
    <property type="entry name" value="Six-hairpin glycosidases"/>
    <property type="match status" value="1"/>
</dbReference>
<dbReference type="GO" id="GO:0004555">
    <property type="term" value="F:alpha,alpha-trehalase activity"/>
    <property type="evidence" value="ECO:0007669"/>
    <property type="project" value="InterPro"/>
</dbReference>
<dbReference type="Gene3D" id="1.50.10.10">
    <property type="match status" value="1"/>
</dbReference>
<dbReference type="InterPro" id="IPR012341">
    <property type="entry name" value="6hp_glycosidase-like_sf"/>
</dbReference>
<dbReference type="PRINTS" id="PR00744">
    <property type="entry name" value="GLHYDRLASE37"/>
</dbReference>
<gene>
    <name evidence="3" type="primary">treF</name>
    <name evidence="3" type="ORF">GCM10009020_25930</name>
</gene>
<dbReference type="AlphaFoldDB" id="A0AAV3TBW6"/>
<dbReference type="PANTHER" id="PTHR23403">
    <property type="entry name" value="TREHALASE"/>
    <property type="match status" value="1"/>
</dbReference>
<evidence type="ECO:0000313" key="3">
    <source>
        <dbReference type="EMBL" id="GAA0676908.1"/>
    </source>
</evidence>
<reference evidence="3 4" key="1">
    <citation type="journal article" date="2019" name="Int. J. Syst. Evol. Microbiol.">
        <title>The Global Catalogue of Microorganisms (GCM) 10K type strain sequencing project: providing services to taxonomists for standard genome sequencing and annotation.</title>
        <authorList>
            <consortium name="The Broad Institute Genomics Platform"/>
            <consortium name="The Broad Institute Genome Sequencing Center for Infectious Disease"/>
            <person name="Wu L."/>
            <person name="Ma J."/>
        </authorList>
    </citation>
    <scope>NUCLEOTIDE SEQUENCE [LARGE SCALE GENOMIC DNA]</scope>
    <source>
        <strain evidence="3 4">JCM 16328</strain>
    </source>
</reference>
<dbReference type="InterPro" id="IPR001661">
    <property type="entry name" value="Glyco_hydro_37"/>
</dbReference>